<keyword evidence="1" id="KW-0732">Signal</keyword>
<proteinExistence type="predicted"/>
<accession>A0A3F2Z0A6</accession>
<dbReference type="VEuPathDB" id="VectorBase:AMEM019502"/>
<evidence type="ECO:0000256" key="1">
    <source>
        <dbReference type="SAM" id="SignalP"/>
    </source>
</evidence>
<dbReference type="VEuPathDB" id="VectorBase:AMEM21_005788"/>
<feature type="signal peptide" evidence="1">
    <location>
        <begin position="1"/>
        <end position="25"/>
    </location>
</feature>
<evidence type="ECO:0000313" key="2">
    <source>
        <dbReference type="EnsemblMetazoa" id="AMEM019502-PA"/>
    </source>
</evidence>
<evidence type="ECO:0000313" key="3">
    <source>
        <dbReference type="Proteomes" id="UP000075903"/>
    </source>
</evidence>
<dbReference type="AlphaFoldDB" id="A0A3F2Z0A6"/>
<sequence length="340" mass="37977">MTSSRKVSLLVTLLLLLHYPDNSFGFGWWFLWSLTTGVSTASPNITITSSSASPIISQSANGLEISLGNRENTNTVGMDNGTNIANVEVNYARELPFNYLPFFSTLLQQEGPSEFRTIPAEQFSPNVWIESILEAYFRAANDSRRDMLGALNVQLVELETYAEDVAAMLNRIRIAFGIELNQRLLALDVAVLRCAQGQSIDAAAKKALEGDRDCISNRLERVRQAQREAAYNMSRLLVEWDEGYLRDEIAQCWENQIDEVNTDNAYQLACISSILHEVHRKTLLMSHNAQQLTLGANDEFGTSKANMLQCAENLVEEAKKCLEDISIITSECQTHVQQGS</sequence>
<name>A0A3F2Z0A6_ANOME</name>
<reference evidence="2" key="1">
    <citation type="submission" date="2020-05" db="UniProtKB">
        <authorList>
            <consortium name="EnsemblMetazoa"/>
        </authorList>
    </citation>
    <scope>IDENTIFICATION</scope>
    <source>
        <strain evidence="2">MAF</strain>
    </source>
</reference>
<keyword evidence="3" id="KW-1185">Reference proteome</keyword>
<organism evidence="2 3">
    <name type="scientific">Anopheles merus</name>
    <name type="common">Mosquito</name>
    <dbReference type="NCBI Taxonomy" id="30066"/>
    <lineage>
        <taxon>Eukaryota</taxon>
        <taxon>Metazoa</taxon>
        <taxon>Ecdysozoa</taxon>
        <taxon>Arthropoda</taxon>
        <taxon>Hexapoda</taxon>
        <taxon>Insecta</taxon>
        <taxon>Pterygota</taxon>
        <taxon>Neoptera</taxon>
        <taxon>Endopterygota</taxon>
        <taxon>Diptera</taxon>
        <taxon>Nematocera</taxon>
        <taxon>Culicoidea</taxon>
        <taxon>Culicidae</taxon>
        <taxon>Anophelinae</taxon>
        <taxon>Anopheles</taxon>
    </lineage>
</organism>
<feature type="chain" id="PRO_5017616827" evidence="1">
    <location>
        <begin position="26"/>
        <end position="340"/>
    </location>
</feature>
<dbReference type="EnsemblMetazoa" id="AMEM019502-RA">
    <property type="protein sequence ID" value="AMEM019502-PA"/>
    <property type="gene ID" value="AMEM019502"/>
</dbReference>
<dbReference type="Proteomes" id="UP000075903">
    <property type="component" value="Unassembled WGS sequence"/>
</dbReference>
<protein>
    <submittedName>
        <fullName evidence="2">Uncharacterized protein</fullName>
    </submittedName>
</protein>